<dbReference type="Gene3D" id="3.30.559.10">
    <property type="entry name" value="Chloramphenicol acetyltransferase-like domain"/>
    <property type="match status" value="1"/>
</dbReference>
<dbReference type="PANTHER" id="PTHR45527:SF1">
    <property type="entry name" value="FATTY ACID SYNTHASE"/>
    <property type="match status" value="1"/>
</dbReference>
<dbReference type="Pfam" id="PF00501">
    <property type="entry name" value="AMP-binding"/>
    <property type="match status" value="1"/>
</dbReference>
<name>A0ABV4AQX6_9GAMM</name>
<dbReference type="InterPro" id="IPR020845">
    <property type="entry name" value="AMP-binding_CS"/>
</dbReference>
<feature type="region of interest" description="Disordered" evidence="3">
    <location>
        <begin position="931"/>
        <end position="955"/>
    </location>
</feature>
<reference evidence="5 6" key="1">
    <citation type="submission" date="2024-07" db="EMBL/GenBank/DDBJ databases">
        <title>Molecular mechanisms and environmental adaptations of flagellar loss and biofilm growth of Rhodanobacter under environmental stress.</title>
        <authorList>
            <person name="Chen M."/>
        </authorList>
    </citation>
    <scope>NUCLEOTIDE SEQUENCE [LARGE SCALE GENOMIC DNA]</scope>
    <source>
        <strain evidence="5 6">RS22</strain>
    </source>
</reference>
<dbReference type="SUPFAM" id="SSF56801">
    <property type="entry name" value="Acetyl-CoA synthetase-like"/>
    <property type="match status" value="1"/>
</dbReference>
<dbReference type="SMART" id="SM00823">
    <property type="entry name" value="PKS_PP"/>
    <property type="match status" value="1"/>
</dbReference>
<dbReference type="SUPFAM" id="SSF52777">
    <property type="entry name" value="CoA-dependent acyltransferases"/>
    <property type="match status" value="2"/>
</dbReference>
<keyword evidence="2" id="KW-0597">Phosphoprotein</keyword>
<comment type="caution">
    <text evidence="5">The sequence shown here is derived from an EMBL/GenBank/DDBJ whole genome shotgun (WGS) entry which is preliminary data.</text>
</comment>
<keyword evidence="6" id="KW-1185">Reference proteome</keyword>
<evidence type="ECO:0000256" key="2">
    <source>
        <dbReference type="ARBA" id="ARBA00022553"/>
    </source>
</evidence>
<organism evidence="5 6">
    <name type="scientific">Rhodanobacter humi</name>
    <dbReference type="NCBI Taxonomy" id="1888173"/>
    <lineage>
        <taxon>Bacteria</taxon>
        <taxon>Pseudomonadati</taxon>
        <taxon>Pseudomonadota</taxon>
        <taxon>Gammaproteobacteria</taxon>
        <taxon>Lysobacterales</taxon>
        <taxon>Rhodanobacteraceae</taxon>
        <taxon>Rhodanobacter</taxon>
    </lineage>
</organism>
<evidence type="ECO:0000313" key="6">
    <source>
        <dbReference type="Proteomes" id="UP001562159"/>
    </source>
</evidence>
<keyword evidence="1" id="KW-0596">Phosphopantetheine</keyword>
<dbReference type="Gene3D" id="3.30.559.30">
    <property type="entry name" value="Nonribosomal peptide synthetase, condensation domain"/>
    <property type="match status" value="1"/>
</dbReference>
<dbReference type="InterPro" id="IPR010071">
    <property type="entry name" value="AA_adenyl_dom"/>
</dbReference>
<dbReference type="SUPFAM" id="SSF47336">
    <property type="entry name" value="ACP-like"/>
    <property type="match status" value="1"/>
</dbReference>
<dbReference type="InterPro" id="IPR025110">
    <property type="entry name" value="AMP-bd_C"/>
</dbReference>
<dbReference type="InterPro" id="IPR045851">
    <property type="entry name" value="AMP-bd_C_sf"/>
</dbReference>
<dbReference type="Gene3D" id="2.30.38.10">
    <property type="entry name" value="Luciferase, Domain 3"/>
    <property type="match status" value="1"/>
</dbReference>
<dbReference type="Pfam" id="PF00550">
    <property type="entry name" value="PP-binding"/>
    <property type="match status" value="1"/>
</dbReference>
<sequence>MNDRLDGRYAEPMTGSAFPLGEIRTEKWLAGQYGDGAALALAHLTVLRLDGPLQAAVLEQAAARLWRRHAGLRIQPSADGHTLHVHDDLPLPWARHDFSSAGDAAEARLAAHVQARLRAPFDPCVPPLLRLELLRLGEDRHALLLHAHELVLDRRATGRLLAELAQTYGELLAGQEPASAPVPLPPFDDAVPAEALAWWRARLGHLPDPLNLPTDRSAPVRPRFDAVGARHVLPAATVAGLRRLAQDCGLSLRDVLLGGYAAFLMRMSGQHDFALGVPVGMHGEPLHFLPLRLRVEPGQSVADLLARTAAALHEVHAHGQVTLMGLLRALGLHRGGAEAALGTVSFEFDPGMPGFAFAGLHHRVIDGGRAALLGELHARTALEGDALGIDLHGAAARYDVATLQRWLGHYATLLETLAGTTAPAASTIAELPMLDAAGRFQVLQAWNDTARDYDLGTGLPALIAAQARRTPENIAAECAGEALDYATLERRTSALALALARRGIGRGDLVGVYVPRSLDMLVAVLGTLKSGAAYVPLDPEFPQERLGYMAGHADLRYLLVTPVLHPPPELTEGRSCLVVDELAAEPADGQPLPPVHGDDLAYVLFTSGSTGQPKGVRILHRNLVNFLLAMREQPGYGAGDTLCAVTTLSFDIAGLELYLPLIVGGRMVIATEAEHRDPPALCELMANSGCTVLQTTPSLLRLLQGIGREDVVRGLRLFVGGEAMPLALARSLAGRCRELWNLYGPTETTIWSSLVRIWPGMEPIPLGQPIANTRIYVLDERGQPQPPGVVGEIWIAGDGVADGYLNRPDLTAERFVDDPFAGGRMYRTGDRGGWRDGQLYFNGRADDQIKIRGYRIEPGDIEAAAAAEPGVRECVAVARSFGDNDLRLVLHVAAAADDELAERLRARLHRQLPAYMQPQHIERLDALPKTPNGKIDRKALPPPSAAARRGVRTQAGGLADPRQAYLATIWRELIGVEQVGANDSFFDLGGHSLLAVEFVARVQRETAVRLQLLDVASGTLAMLARELPERAKDAPRLPLLLRLHRWFGMGLWFVMDKTWWGDGLDWLCQ</sequence>
<proteinExistence type="predicted"/>
<dbReference type="NCBIfam" id="TIGR01733">
    <property type="entry name" value="AA-adenyl-dom"/>
    <property type="match status" value="1"/>
</dbReference>
<dbReference type="InterPro" id="IPR020806">
    <property type="entry name" value="PKS_PP-bd"/>
</dbReference>
<evidence type="ECO:0000313" key="5">
    <source>
        <dbReference type="EMBL" id="MEY2182803.1"/>
    </source>
</evidence>
<dbReference type="PANTHER" id="PTHR45527">
    <property type="entry name" value="NONRIBOSOMAL PEPTIDE SYNTHETASE"/>
    <property type="match status" value="1"/>
</dbReference>
<dbReference type="Pfam" id="PF13193">
    <property type="entry name" value="AMP-binding_C"/>
    <property type="match status" value="1"/>
</dbReference>
<dbReference type="CDD" id="cd05930">
    <property type="entry name" value="A_NRPS"/>
    <property type="match status" value="1"/>
</dbReference>
<dbReference type="PROSITE" id="PS00455">
    <property type="entry name" value="AMP_BINDING"/>
    <property type="match status" value="1"/>
</dbReference>
<dbReference type="EMBL" id="JBGBPY010000001">
    <property type="protein sequence ID" value="MEY2182803.1"/>
    <property type="molecule type" value="Genomic_DNA"/>
</dbReference>
<protein>
    <submittedName>
        <fullName evidence="5">Amino acid adenylation domain-containing protein</fullName>
    </submittedName>
</protein>
<dbReference type="PROSITE" id="PS50075">
    <property type="entry name" value="CARRIER"/>
    <property type="match status" value="1"/>
</dbReference>
<dbReference type="InterPro" id="IPR009081">
    <property type="entry name" value="PP-bd_ACP"/>
</dbReference>
<feature type="domain" description="Carrier" evidence="4">
    <location>
        <begin position="957"/>
        <end position="1041"/>
    </location>
</feature>
<accession>A0ABV4AQX6</accession>
<dbReference type="Gene3D" id="3.30.300.30">
    <property type="match status" value="1"/>
</dbReference>
<dbReference type="Proteomes" id="UP001562159">
    <property type="component" value="Unassembled WGS sequence"/>
</dbReference>
<dbReference type="Gene3D" id="3.40.50.980">
    <property type="match status" value="2"/>
</dbReference>
<dbReference type="Pfam" id="PF00668">
    <property type="entry name" value="Condensation"/>
    <property type="match status" value="1"/>
</dbReference>
<evidence type="ECO:0000256" key="3">
    <source>
        <dbReference type="SAM" id="MobiDB-lite"/>
    </source>
</evidence>
<gene>
    <name evidence="5" type="ORF">AB7878_10280</name>
</gene>
<dbReference type="InterPro" id="IPR000873">
    <property type="entry name" value="AMP-dep_synth/lig_dom"/>
</dbReference>
<dbReference type="InterPro" id="IPR001242">
    <property type="entry name" value="Condensation_dom"/>
</dbReference>
<dbReference type="InterPro" id="IPR023213">
    <property type="entry name" value="CAT-like_dom_sf"/>
</dbReference>
<dbReference type="Gene3D" id="3.40.50.1820">
    <property type="entry name" value="alpha/beta hydrolase"/>
    <property type="match status" value="1"/>
</dbReference>
<evidence type="ECO:0000256" key="1">
    <source>
        <dbReference type="ARBA" id="ARBA00022450"/>
    </source>
</evidence>
<evidence type="ECO:0000259" key="4">
    <source>
        <dbReference type="PROSITE" id="PS50075"/>
    </source>
</evidence>
<dbReference type="InterPro" id="IPR029058">
    <property type="entry name" value="AB_hydrolase_fold"/>
</dbReference>
<dbReference type="InterPro" id="IPR036736">
    <property type="entry name" value="ACP-like_sf"/>
</dbReference>